<dbReference type="RefSeq" id="WP_186930567.1">
    <property type="nucleotide sequence ID" value="NZ_JACOOJ010000027.1"/>
</dbReference>
<dbReference type="InterPro" id="IPR021638">
    <property type="entry name" value="DUF3244"/>
</dbReference>
<protein>
    <submittedName>
        <fullName evidence="1">DUF3244 domain-containing protein</fullName>
    </submittedName>
</protein>
<comment type="caution">
    <text evidence="1">The sequence shown here is derived from an EMBL/GenBank/DDBJ whole genome shotgun (WGS) entry which is preliminary data.</text>
</comment>
<organism evidence="1 2">
    <name type="scientific">Parabacteroides hominis</name>
    <dbReference type="NCBI Taxonomy" id="2763057"/>
    <lineage>
        <taxon>Bacteria</taxon>
        <taxon>Pseudomonadati</taxon>
        <taxon>Bacteroidota</taxon>
        <taxon>Bacteroidia</taxon>
        <taxon>Bacteroidales</taxon>
        <taxon>Tannerellaceae</taxon>
        <taxon>Parabacteroides</taxon>
    </lineage>
</organism>
<keyword evidence="2" id="KW-1185">Reference proteome</keyword>
<gene>
    <name evidence="1" type="ORF">H8S65_14105</name>
</gene>
<reference evidence="1 2" key="1">
    <citation type="submission" date="2020-08" db="EMBL/GenBank/DDBJ databases">
        <title>Genome public.</title>
        <authorList>
            <person name="Liu C."/>
            <person name="Sun Q."/>
        </authorList>
    </citation>
    <scope>NUCLEOTIDE SEQUENCE [LARGE SCALE GENOMIC DNA]</scope>
    <source>
        <strain evidence="1 2">NSJ-79</strain>
    </source>
</reference>
<dbReference type="Pfam" id="PF11589">
    <property type="entry name" value="DUF3244"/>
    <property type="match status" value="1"/>
</dbReference>
<proteinExistence type="predicted"/>
<name>A0ABR7DSW4_9BACT</name>
<dbReference type="Proteomes" id="UP000651475">
    <property type="component" value="Unassembled WGS sequence"/>
</dbReference>
<evidence type="ECO:0000313" key="1">
    <source>
        <dbReference type="EMBL" id="MBC5633888.1"/>
    </source>
</evidence>
<evidence type="ECO:0000313" key="2">
    <source>
        <dbReference type="Proteomes" id="UP000651475"/>
    </source>
</evidence>
<dbReference type="Gene3D" id="2.60.40.3080">
    <property type="match status" value="1"/>
</dbReference>
<dbReference type="EMBL" id="JACOOJ010000027">
    <property type="protein sequence ID" value="MBC5633888.1"/>
    <property type="molecule type" value="Genomic_DNA"/>
</dbReference>
<accession>A0ABR7DSW4</accession>
<sequence>MKRMLAFKRVLLLILGSMIFLVGQDVFAGSGKDEPKNIPLQGEWAEDMRSVSFEYPVSVSWDGTCLYVESLSLRSTIHVALSNGVENVCDETIQAGSCPATLYIGALDPGEAYQLVLTNQFGDRLEGIINQ</sequence>